<feature type="non-terminal residue" evidence="1">
    <location>
        <position position="1"/>
    </location>
</feature>
<evidence type="ECO:0000313" key="1">
    <source>
        <dbReference type="EMBL" id="MEW9503396.1"/>
    </source>
</evidence>
<organism evidence="1 2">
    <name type="scientific">Jeotgalibacillus marinus</name>
    <dbReference type="NCBI Taxonomy" id="86667"/>
    <lineage>
        <taxon>Bacteria</taxon>
        <taxon>Bacillati</taxon>
        <taxon>Bacillota</taxon>
        <taxon>Bacilli</taxon>
        <taxon>Bacillales</taxon>
        <taxon>Caryophanaceae</taxon>
        <taxon>Jeotgalibacillus</taxon>
    </lineage>
</organism>
<reference evidence="1 2" key="1">
    <citation type="journal article" date="1979" name="Int. J. Syst. Evol. Microbiol.">
        <title>Bacillus globisporus subsp. marinus subsp. nov.</title>
        <authorList>
            <person name="Liu H."/>
        </authorList>
    </citation>
    <scope>NUCLEOTIDE SEQUENCE [LARGE SCALE GENOMIC DNA]</scope>
    <source>
        <strain evidence="1 2">DSM 1297</strain>
    </source>
</reference>
<protein>
    <submittedName>
        <fullName evidence="1">Uncharacterized protein</fullName>
    </submittedName>
</protein>
<dbReference type="RefSeq" id="WP_367780882.1">
    <property type="nucleotide sequence ID" value="NZ_JBFMIA010000043.1"/>
</dbReference>
<keyword evidence="2" id="KW-1185">Reference proteome</keyword>
<sequence length="175" mass="20047">IVQLQNGIFLNVHEDHSSNNIRYQLGKYDDDRVDWMASFEEPIPIEWSPPPPPDSNIPFTPVREVPLQILEENNGNITGASDWLTTGENPSITVLNNGLVLMVNDNGGKLEYKLGEYYDFRVYWTQAREYGGGNDLYYSLGRYTDKAIHWYSKDNYYGKGNKPNVAVSEWRDCCG</sequence>
<evidence type="ECO:0000313" key="2">
    <source>
        <dbReference type="Proteomes" id="UP001556040"/>
    </source>
</evidence>
<dbReference type="EMBL" id="JBFMIA010000043">
    <property type="protein sequence ID" value="MEW9503396.1"/>
    <property type="molecule type" value="Genomic_DNA"/>
</dbReference>
<comment type="caution">
    <text evidence="1">The sequence shown here is derived from an EMBL/GenBank/DDBJ whole genome shotgun (WGS) entry which is preliminary data.</text>
</comment>
<proteinExistence type="predicted"/>
<gene>
    <name evidence="1" type="ORF">AB1471_16645</name>
</gene>
<accession>A0ABV3Q834</accession>
<name>A0ABV3Q834_9BACL</name>
<dbReference type="Proteomes" id="UP001556040">
    <property type="component" value="Unassembled WGS sequence"/>
</dbReference>